<keyword evidence="2" id="KW-1185">Reference proteome</keyword>
<dbReference type="Proteomes" id="UP001358586">
    <property type="component" value="Chromosome 11"/>
</dbReference>
<name>A0ABR0N2Z3_GOSAR</name>
<accession>A0ABR0N2Z3</accession>
<reference evidence="1 2" key="1">
    <citation type="submission" date="2023-03" db="EMBL/GenBank/DDBJ databases">
        <title>WGS of Gossypium arboreum.</title>
        <authorList>
            <person name="Yu D."/>
        </authorList>
    </citation>
    <scope>NUCLEOTIDE SEQUENCE [LARGE SCALE GENOMIC DNA]</scope>
    <source>
        <tissue evidence="1">Leaf</tissue>
    </source>
</reference>
<evidence type="ECO:0000313" key="2">
    <source>
        <dbReference type="Proteomes" id="UP001358586"/>
    </source>
</evidence>
<protein>
    <submittedName>
        <fullName evidence="1">Uncharacterized protein</fullName>
    </submittedName>
</protein>
<proteinExistence type="predicted"/>
<dbReference type="EMBL" id="JARKNE010000011">
    <property type="protein sequence ID" value="KAK5784938.1"/>
    <property type="molecule type" value="Genomic_DNA"/>
</dbReference>
<gene>
    <name evidence="1" type="ORF">PVK06_039479</name>
</gene>
<evidence type="ECO:0000313" key="1">
    <source>
        <dbReference type="EMBL" id="KAK5784938.1"/>
    </source>
</evidence>
<comment type="caution">
    <text evidence="1">The sequence shown here is derived from an EMBL/GenBank/DDBJ whole genome shotgun (WGS) entry which is preliminary data.</text>
</comment>
<organism evidence="1 2">
    <name type="scientific">Gossypium arboreum</name>
    <name type="common">Tree cotton</name>
    <name type="synonym">Gossypium nanking</name>
    <dbReference type="NCBI Taxonomy" id="29729"/>
    <lineage>
        <taxon>Eukaryota</taxon>
        <taxon>Viridiplantae</taxon>
        <taxon>Streptophyta</taxon>
        <taxon>Embryophyta</taxon>
        <taxon>Tracheophyta</taxon>
        <taxon>Spermatophyta</taxon>
        <taxon>Magnoliopsida</taxon>
        <taxon>eudicotyledons</taxon>
        <taxon>Gunneridae</taxon>
        <taxon>Pentapetalae</taxon>
        <taxon>rosids</taxon>
        <taxon>malvids</taxon>
        <taxon>Malvales</taxon>
        <taxon>Malvaceae</taxon>
        <taxon>Malvoideae</taxon>
        <taxon>Gossypium</taxon>
    </lineage>
</organism>
<sequence length="67" mass="7525">MNICLSFTPFDTTTRGLPILTSKSHLKLRLRRRRNGCSEARVEVRVKEAVRGKPLVGARSWLAAGVF</sequence>